<evidence type="ECO:0000313" key="1">
    <source>
        <dbReference type="EnsemblPlants" id="AET1Gv20035000.2"/>
    </source>
</evidence>
<organism evidence="1 2">
    <name type="scientific">Aegilops tauschii subsp. strangulata</name>
    <name type="common">Goatgrass</name>
    <dbReference type="NCBI Taxonomy" id="200361"/>
    <lineage>
        <taxon>Eukaryota</taxon>
        <taxon>Viridiplantae</taxon>
        <taxon>Streptophyta</taxon>
        <taxon>Embryophyta</taxon>
        <taxon>Tracheophyta</taxon>
        <taxon>Spermatophyta</taxon>
        <taxon>Magnoliopsida</taxon>
        <taxon>Liliopsida</taxon>
        <taxon>Poales</taxon>
        <taxon>Poaceae</taxon>
        <taxon>BOP clade</taxon>
        <taxon>Pooideae</taxon>
        <taxon>Triticodae</taxon>
        <taxon>Triticeae</taxon>
        <taxon>Triticinae</taxon>
        <taxon>Aegilops</taxon>
    </lineage>
</organism>
<reference evidence="1" key="4">
    <citation type="submission" date="2019-03" db="UniProtKB">
        <authorList>
            <consortium name="EnsemblPlants"/>
        </authorList>
    </citation>
    <scope>IDENTIFICATION</scope>
</reference>
<dbReference type="Gramene" id="AET1Gv20035000.2">
    <property type="protein sequence ID" value="AET1Gv20035000.2"/>
    <property type="gene ID" value="AET1Gv20035000"/>
</dbReference>
<keyword evidence="2" id="KW-1185">Reference proteome</keyword>
<sequence length="67" mass="7829">MQETIHQDFSMHELQGLSRHQFAWQWLPSTGQSGGIFLGVREDVFSVEDMDRGEFFLSMSVTDRRVH</sequence>
<evidence type="ECO:0000313" key="2">
    <source>
        <dbReference type="Proteomes" id="UP000015105"/>
    </source>
</evidence>
<dbReference type="Proteomes" id="UP000015105">
    <property type="component" value="Chromosome 1D"/>
</dbReference>
<dbReference type="AlphaFoldDB" id="A0A452XJW4"/>
<dbReference type="EnsemblPlants" id="AET1Gv20035000.2">
    <property type="protein sequence ID" value="AET1Gv20035000.2"/>
    <property type="gene ID" value="AET1Gv20035000"/>
</dbReference>
<proteinExistence type="predicted"/>
<reference evidence="1" key="3">
    <citation type="journal article" date="2017" name="Nature">
        <title>Genome sequence of the progenitor of the wheat D genome Aegilops tauschii.</title>
        <authorList>
            <person name="Luo M.C."/>
            <person name="Gu Y.Q."/>
            <person name="Puiu D."/>
            <person name="Wang H."/>
            <person name="Twardziok S.O."/>
            <person name="Deal K.R."/>
            <person name="Huo N."/>
            <person name="Zhu T."/>
            <person name="Wang L."/>
            <person name="Wang Y."/>
            <person name="McGuire P.E."/>
            <person name="Liu S."/>
            <person name="Long H."/>
            <person name="Ramasamy R.K."/>
            <person name="Rodriguez J.C."/>
            <person name="Van S.L."/>
            <person name="Yuan L."/>
            <person name="Wang Z."/>
            <person name="Xia Z."/>
            <person name="Xiao L."/>
            <person name="Anderson O.D."/>
            <person name="Ouyang S."/>
            <person name="Liang Y."/>
            <person name="Zimin A.V."/>
            <person name="Pertea G."/>
            <person name="Qi P."/>
            <person name="Bennetzen J.L."/>
            <person name="Dai X."/>
            <person name="Dawson M.W."/>
            <person name="Muller H.G."/>
            <person name="Kugler K."/>
            <person name="Rivarola-Duarte L."/>
            <person name="Spannagl M."/>
            <person name="Mayer K.F.X."/>
            <person name="Lu F.H."/>
            <person name="Bevan M.W."/>
            <person name="Leroy P."/>
            <person name="Li P."/>
            <person name="You F.M."/>
            <person name="Sun Q."/>
            <person name="Liu Z."/>
            <person name="Lyons E."/>
            <person name="Wicker T."/>
            <person name="Salzberg S.L."/>
            <person name="Devos K.M."/>
            <person name="Dvorak J."/>
        </authorList>
    </citation>
    <scope>NUCLEOTIDE SEQUENCE [LARGE SCALE GENOMIC DNA]</scope>
    <source>
        <strain evidence="1">cv. AL8/78</strain>
    </source>
</reference>
<reference evidence="2" key="1">
    <citation type="journal article" date="2014" name="Science">
        <title>Ancient hybridizations among the ancestral genomes of bread wheat.</title>
        <authorList>
            <consortium name="International Wheat Genome Sequencing Consortium,"/>
            <person name="Marcussen T."/>
            <person name="Sandve S.R."/>
            <person name="Heier L."/>
            <person name="Spannagl M."/>
            <person name="Pfeifer M."/>
            <person name="Jakobsen K.S."/>
            <person name="Wulff B.B."/>
            <person name="Steuernagel B."/>
            <person name="Mayer K.F."/>
            <person name="Olsen O.A."/>
        </authorList>
    </citation>
    <scope>NUCLEOTIDE SEQUENCE [LARGE SCALE GENOMIC DNA]</scope>
    <source>
        <strain evidence="2">cv. AL8/78</strain>
    </source>
</reference>
<protein>
    <submittedName>
        <fullName evidence="1">Uncharacterized protein</fullName>
    </submittedName>
</protein>
<accession>A0A452XJW4</accession>
<name>A0A452XJW4_AEGTS</name>
<reference evidence="1" key="5">
    <citation type="journal article" date="2021" name="G3 (Bethesda)">
        <title>Aegilops tauschii genome assembly Aet v5.0 features greater sequence contiguity and improved annotation.</title>
        <authorList>
            <person name="Wang L."/>
            <person name="Zhu T."/>
            <person name="Rodriguez J.C."/>
            <person name="Deal K.R."/>
            <person name="Dubcovsky J."/>
            <person name="McGuire P.E."/>
            <person name="Lux T."/>
            <person name="Spannagl M."/>
            <person name="Mayer K.F.X."/>
            <person name="Baldrich P."/>
            <person name="Meyers B.C."/>
            <person name="Huo N."/>
            <person name="Gu Y.Q."/>
            <person name="Zhou H."/>
            <person name="Devos K.M."/>
            <person name="Bennetzen J.L."/>
            <person name="Unver T."/>
            <person name="Budak H."/>
            <person name="Gulick P.J."/>
            <person name="Galiba G."/>
            <person name="Kalapos B."/>
            <person name="Nelson D.R."/>
            <person name="Li P."/>
            <person name="You F.M."/>
            <person name="Luo M.C."/>
            <person name="Dvorak J."/>
        </authorList>
    </citation>
    <scope>NUCLEOTIDE SEQUENCE [LARGE SCALE GENOMIC DNA]</scope>
    <source>
        <strain evidence="1">cv. AL8/78</strain>
    </source>
</reference>
<reference evidence="2" key="2">
    <citation type="journal article" date="2017" name="Nat. Plants">
        <title>The Aegilops tauschii genome reveals multiple impacts of transposons.</title>
        <authorList>
            <person name="Zhao G."/>
            <person name="Zou C."/>
            <person name="Li K."/>
            <person name="Wang K."/>
            <person name="Li T."/>
            <person name="Gao L."/>
            <person name="Zhang X."/>
            <person name="Wang H."/>
            <person name="Yang Z."/>
            <person name="Liu X."/>
            <person name="Jiang W."/>
            <person name="Mao L."/>
            <person name="Kong X."/>
            <person name="Jiao Y."/>
            <person name="Jia J."/>
        </authorList>
    </citation>
    <scope>NUCLEOTIDE SEQUENCE [LARGE SCALE GENOMIC DNA]</scope>
    <source>
        <strain evidence="2">cv. AL8/78</strain>
    </source>
</reference>